<evidence type="ECO:0000256" key="1">
    <source>
        <dbReference type="ARBA" id="ARBA00001929"/>
    </source>
</evidence>
<accession>A0ABY4GLX9</accession>
<dbReference type="PRINTS" id="PR00411">
    <property type="entry name" value="PNDRDTASEI"/>
</dbReference>
<evidence type="ECO:0000256" key="3">
    <source>
        <dbReference type="ARBA" id="ARBA00001974"/>
    </source>
</evidence>
<evidence type="ECO:0000259" key="14">
    <source>
        <dbReference type="Pfam" id="PF04324"/>
    </source>
</evidence>
<sequence>MKKQKLVLIGNGMAGLKTIEHLLQENASLYDITIFGSEPYTNYSRIMLSSVLQGDTTFDDITIHDWKWYEENEITLYPNETVLEINRKEQFVLTDKNRKEYYDRLIIATGSNPFILPLPGANKEGVMAFRTIDDCKKMIKTSKTYKKAAVIGGGLLGLEAARGLLNLGMEVDVIHLADQLLNNQLDQTAGIMLKEELEAQGMQFLLGKDTAEIYGDARAEGLLFKDGTSIEADLVVMAVGIKPNISLAKETGLEINRGIVVDQYLRTNDAHIFAVGECAEHNGIVYGLVKPLYEQADILAKQLTKKEGIYQGSTVYTQLKISGIDLFSVGQIKDTEQTKSIYGYDEINGTYQKVLFEQDKAVGAVLYGDTSLSGSLLDIIRKRKYVPDHQKNSLLQPVNINESYAATLPRNENICTCNSVSKSCIIEQVVSKDLQTVEDVKSCTKASSSCGGCKPVVQELLDYIHSDYFHETVQDNRFCTCTTHTEDEIVSEIQHKNLTSISMIFQELAWNNATGCSTCLPALNYYLEMIYPDNFLNNQIFYLDPKTNAILETDGSYTIIPQTYGGIIHTEDFHQISKLLRHYQLDNIYITSEQRLKIRHIPEEHLLPLCRELNMLLHSYTNYSLKSIAIPESRCDCNKQQQINLATQLEKQTEFVNLPYELTIKLFCCREEMDRHYFDLAILQTKNSWDLITQKDMHQQIMYATDTAEEMTLILLALIQYYRQSGNFQENLLQWIERAGPVHIREVLLNREFHEMLCSNLQHDQTKRKQLLGRNLQP</sequence>
<dbReference type="Pfam" id="PF04324">
    <property type="entry name" value="Fer2_BFD"/>
    <property type="match status" value="2"/>
</dbReference>
<keyword evidence="8" id="KW-0479">Metal-binding</keyword>
<keyword evidence="7" id="KW-0285">Flavoprotein</keyword>
<name>A0ABY4GLX9_9BACI</name>
<keyword evidence="6" id="KW-0349">Heme</keyword>
<keyword evidence="12" id="KW-0411">Iron-sulfur</keyword>
<dbReference type="Pfam" id="PF03460">
    <property type="entry name" value="NIR_SIR_ferr"/>
    <property type="match status" value="1"/>
</dbReference>
<dbReference type="Pfam" id="PF18267">
    <property type="entry name" value="Rubredoxin_C"/>
    <property type="match status" value="1"/>
</dbReference>
<evidence type="ECO:0000259" key="15">
    <source>
        <dbReference type="Pfam" id="PF07992"/>
    </source>
</evidence>
<dbReference type="InterPro" id="IPR036136">
    <property type="entry name" value="Nit/Sulf_reduc_fer-like_dom_sf"/>
</dbReference>
<dbReference type="InterPro" id="IPR007419">
    <property type="entry name" value="BFD-like_2Fe2S-bd_dom"/>
</dbReference>
<evidence type="ECO:0000256" key="2">
    <source>
        <dbReference type="ARBA" id="ARBA00001966"/>
    </source>
</evidence>
<dbReference type="InterPro" id="IPR052034">
    <property type="entry name" value="NasD-like"/>
</dbReference>
<evidence type="ECO:0000256" key="8">
    <source>
        <dbReference type="ARBA" id="ARBA00022723"/>
    </source>
</evidence>
<dbReference type="Gene3D" id="3.30.413.10">
    <property type="entry name" value="Sulfite Reductase Hemoprotein, domain 1"/>
    <property type="match status" value="1"/>
</dbReference>
<comment type="cofactor">
    <cofactor evidence="1">
        <name>siroheme</name>
        <dbReference type="ChEBI" id="CHEBI:60052"/>
    </cofactor>
</comment>
<dbReference type="Proteomes" id="UP000831537">
    <property type="component" value="Chromosome"/>
</dbReference>
<dbReference type="Gene3D" id="3.30.390.30">
    <property type="match status" value="1"/>
</dbReference>
<dbReference type="EMBL" id="CP095071">
    <property type="protein sequence ID" value="UOQ85376.1"/>
    <property type="molecule type" value="Genomic_DNA"/>
</dbReference>
<dbReference type="InterPro" id="IPR012744">
    <property type="entry name" value="Nitri_red_NirB"/>
</dbReference>
<evidence type="ECO:0000259" key="13">
    <source>
        <dbReference type="Pfam" id="PF03460"/>
    </source>
</evidence>
<evidence type="ECO:0000256" key="5">
    <source>
        <dbReference type="ARBA" id="ARBA00010429"/>
    </source>
</evidence>
<dbReference type="InterPro" id="IPR045854">
    <property type="entry name" value="NO2/SO3_Rdtase_4Fe4S_sf"/>
</dbReference>
<evidence type="ECO:0000256" key="4">
    <source>
        <dbReference type="ARBA" id="ARBA00005096"/>
    </source>
</evidence>
<reference evidence="17 18" key="1">
    <citation type="submission" date="2022-04" db="EMBL/GenBank/DDBJ databases">
        <title>Gracilibacillus sp. isolated from saltern.</title>
        <authorList>
            <person name="Won M."/>
            <person name="Lee C.-M."/>
            <person name="Woen H.-Y."/>
            <person name="Kwon S.-W."/>
        </authorList>
    </citation>
    <scope>NUCLEOTIDE SEQUENCE [LARGE SCALE GENOMIC DNA]</scope>
    <source>
        <strain evidence="17 18">SSPM10-3</strain>
    </source>
</reference>
<dbReference type="PANTHER" id="PTHR43809:SF1">
    <property type="entry name" value="NITRITE REDUCTASE (NADH) LARGE SUBUNIT"/>
    <property type="match status" value="1"/>
</dbReference>
<comment type="cofactor">
    <cofactor evidence="3">
        <name>FAD</name>
        <dbReference type="ChEBI" id="CHEBI:57692"/>
    </cofactor>
</comment>
<evidence type="ECO:0000256" key="7">
    <source>
        <dbReference type="ARBA" id="ARBA00022630"/>
    </source>
</evidence>
<dbReference type="InterPro" id="IPR041854">
    <property type="entry name" value="BFD-like_2Fe2S-bd_dom_sf"/>
</dbReference>
<dbReference type="InterPro" id="IPR016156">
    <property type="entry name" value="FAD/NAD-linked_Rdtase_dimer_sf"/>
</dbReference>
<evidence type="ECO:0000256" key="10">
    <source>
        <dbReference type="ARBA" id="ARBA00023002"/>
    </source>
</evidence>
<evidence type="ECO:0000256" key="12">
    <source>
        <dbReference type="ARBA" id="ARBA00023014"/>
    </source>
</evidence>
<evidence type="ECO:0000256" key="11">
    <source>
        <dbReference type="ARBA" id="ARBA00023004"/>
    </source>
</evidence>
<dbReference type="Pfam" id="PF07992">
    <property type="entry name" value="Pyr_redox_2"/>
    <property type="match status" value="1"/>
</dbReference>
<dbReference type="SUPFAM" id="SSF51905">
    <property type="entry name" value="FAD/NAD(P)-binding domain"/>
    <property type="match status" value="2"/>
</dbReference>
<feature type="domain" description="NADH-rubredoxin oxidoreductase C-terminal" evidence="16">
    <location>
        <begin position="317"/>
        <end position="383"/>
    </location>
</feature>
<comment type="similarity">
    <text evidence="5">Belongs to the nitrite and sulfite reductase 4Fe-4S domain family.</text>
</comment>
<evidence type="ECO:0000259" key="16">
    <source>
        <dbReference type="Pfam" id="PF18267"/>
    </source>
</evidence>
<evidence type="ECO:0000256" key="9">
    <source>
        <dbReference type="ARBA" id="ARBA00022827"/>
    </source>
</evidence>
<dbReference type="InterPro" id="IPR036188">
    <property type="entry name" value="FAD/NAD-bd_sf"/>
</dbReference>
<dbReference type="PANTHER" id="PTHR43809">
    <property type="entry name" value="NITRITE REDUCTASE (NADH) LARGE SUBUNIT"/>
    <property type="match status" value="1"/>
</dbReference>
<dbReference type="Gene3D" id="1.10.10.1100">
    <property type="entry name" value="BFD-like [2Fe-2S]-binding domain"/>
    <property type="match status" value="1"/>
</dbReference>
<evidence type="ECO:0000313" key="17">
    <source>
        <dbReference type="EMBL" id="UOQ85376.1"/>
    </source>
</evidence>
<dbReference type="InterPro" id="IPR005117">
    <property type="entry name" value="NiRdtase/SiRdtase_haem-b_fer"/>
</dbReference>
<feature type="domain" description="FAD/NAD(P)-binding" evidence="15">
    <location>
        <begin position="5"/>
        <end position="281"/>
    </location>
</feature>
<dbReference type="InterPro" id="IPR023753">
    <property type="entry name" value="FAD/NAD-binding_dom"/>
</dbReference>
<evidence type="ECO:0000256" key="6">
    <source>
        <dbReference type="ARBA" id="ARBA00022617"/>
    </source>
</evidence>
<feature type="domain" description="Nitrite/Sulfite reductase ferredoxin-like" evidence="13">
    <location>
        <begin position="554"/>
        <end position="614"/>
    </location>
</feature>
<keyword evidence="10" id="KW-0560">Oxidoreductase</keyword>
<dbReference type="SUPFAM" id="SSF56014">
    <property type="entry name" value="Nitrite and sulphite reductase 4Fe-4S domain-like"/>
    <property type="match status" value="1"/>
</dbReference>
<proteinExistence type="inferred from homology"/>
<keyword evidence="11" id="KW-0408">Iron</keyword>
<comment type="pathway">
    <text evidence="4">Nitrogen metabolism; nitrate reduction (assimilation).</text>
</comment>
<feature type="domain" description="BFD-like [2Fe-2S]-binding" evidence="14">
    <location>
        <begin position="479"/>
        <end position="528"/>
    </location>
</feature>
<feature type="domain" description="BFD-like [2Fe-2S]-binding" evidence="14">
    <location>
        <begin position="414"/>
        <end position="462"/>
    </location>
</feature>
<dbReference type="PRINTS" id="PR00368">
    <property type="entry name" value="FADPNR"/>
</dbReference>
<dbReference type="SUPFAM" id="SSF55124">
    <property type="entry name" value="Nitrite/Sulfite reductase N-terminal domain-like"/>
    <property type="match status" value="1"/>
</dbReference>
<dbReference type="NCBIfam" id="TIGR02374">
    <property type="entry name" value="nitri_red_nirB"/>
    <property type="match status" value="1"/>
</dbReference>
<dbReference type="CDD" id="cd19944">
    <property type="entry name" value="NirB_Fer2_BFD-like_2"/>
    <property type="match status" value="1"/>
</dbReference>
<evidence type="ECO:0000313" key="18">
    <source>
        <dbReference type="Proteomes" id="UP000831537"/>
    </source>
</evidence>
<keyword evidence="9" id="KW-0274">FAD</keyword>
<gene>
    <name evidence="17" type="primary">nirB</name>
    <name evidence="17" type="ORF">MUN87_00270</name>
</gene>
<organism evidence="17 18">
    <name type="scientific">Gracilibacillus salinarum</name>
    <dbReference type="NCBI Taxonomy" id="2932255"/>
    <lineage>
        <taxon>Bacteria</taxon>
        <taxon>Bacillati</taxon>
        <taxon>Bacillota</taxon>
        <taxon>Bacilli</taxon>
        <taxon>Bacillales</taxon>
        <taxon>Bacillaceae</taxon>
        <taxon>Gracilibacillus</taxon>
    </lineage>
</organism>
<keyword evidence="18" id="KW-1185">Reference proteome</keyword>
<protein>
    <submittedName>
        <fullName evidence="17">Nitrite reductase large subunit NirB</fullName>
    </submittedName>
</protein>
<dbReference type="Gene3D" id="3.50.50.60">
    <property type="entry name" value="FAD/NAD(P)-binding domain"/>
    <property type="match status" value="2"/>
</dbReference>
<dbReference type="InterPro" id="IPR041575">
    <property type="entry name" value="Rubredoxin_C"/>
</dbReference>
<comment type="cofactor">
    <cofactor evidence="2">
        <name>[4Fe-4S] cluster</name>
        <dbReference type="ChEBI" id="CHEBI:49883"/>
    </cofactor>
</comment>
<dbReference type="RefSeq" id="WP_244744318.1">
    <property type="nucleotide sequence ID" value="NZ_CP095071.1"/>
</dbReference>